<dbReference type="RefSeq" id="WP_085836370.1">
    <property type="nucleotide sequence ID" value="NZ_FWFS01000005.1"/>
</dbReference>
<dbReference type="OrthoDB" id="9811423at2"/>
<evidence type="ECO:0000256" key="1">
    <source>
        <dbReference type="SAM" id="MobiDB-lite"/>
    </source>
</evidence>
<sequence>MTDPWRRDEIESPCTNICQMHPVTGFCIGCQRSLDEIASWSSLTPQARAQVMAALSERRAAQKNLRRGGRARTRQGKADF</sequence>
<feature type="compositionally biased region" description="Basic residues" evidence="1">
    <location>
        <begin position="64"/>
        <end position="80"/>
    </location>
</feature>
<proteinExistence type="predicted"/>
<reference evidence="2 3" key="1">
    <citation type="submission" date="2017-03" db="EMBL/GenBank/DDBJ databases">
        <authorList>
            <person name="Afonso C.L."/>
            <person name="Miller P.J."/>
            <person name="Scott M.A."/>
            <person name="Spackman E."/>
            <person name="Goraichik I."/>
            <person name="Dimitrov K.M."/>
            <person name="Suarez D.L."/>
            <person name="Swayne D.E."/>
        </authorList>
    </citation>
    <scope>NUCLEOTIDE SEQUENCE [LARGE SCALE GENOMIC DNA]</scope>
    <source>
        <strain evidence="2 3">CECT 8620</strain>
    </source>
</reference>
<accession>A0A1Y5SM53</accession>
<dbReference type="PANTHER" id="PTHR35175">
    <property type="entry name" value="DUF1289 DOMAIN-CONTAINING PROTEIN"/>
    <property type="match status" value="1"/>
</dbReference>
<protein>
    <recommendedName>
        <fullName evidence="4">Fe-S protein</fullName>
    </recommendedName>
</protein>
<keyword evidence="3" id="KW-1185">Reference proteome</keyword>
<evidence type="ECO:0000313" key="2">
    <source>
        <dbReference type="EMBL" id="SLN42217.1"/>
    </source>
</evidence>
<feature type="region of interest" description="Disordered" evidence="1">
    <location>
        <begin position="61"/>
        <end position="80"/>
    </location>
</feature>
<dbReference type="EMBL" id="FWFS01000005">
    <property type="protein sequence ID" value="SLN42217.1"/>
    <property type="molecule type" value="Genomic_DNA"/>
</dbReference>
<evidence type="ECO:0008006" key="4">
    <source>
        <dbReference type="Google" id="ProtNLM"/>
    </source>
</evidence>
<dbReference type="Proteomes" id="UP000193862">
    <property type="component" value="Unassembled WGS sequence"/>
</dbReference>
<dbReference type="AlphaFoldDB" id="A0A1Y5SM53"/>
<name>A0A1Y5SM53_9RHOB</name>
<dbReference type="PANTHER" id="PTHR35175:SF2">
    <property type="entry name" value="DUF1289 DOMAIN-CONTAINING PROTEIN"/>
    <property type="match status" value="1"/>
</dbReference>
<gene>
    <name evidence="2" type="ORF">AQS8620_01675</name>
</gene>
<dbReference type="Pfam" id="PF06945">
    <property type="entry name" value="DUF1289"/>
    <property type="match status" value="1"/>
</dbReference>
<organism evidence="2 3">
    <name type="scientific">Aquimixticola soesokkakensis</name>
    <dbReference type="NCBI Taxonomy" id="1519096"/>
    <lineage>
        <taxon>Bacteria</taxon>
        <taxon>Pseudomonadati</taxon>
        <taxon>Pseudomonadota</taxon>
        <taxon>Alphaproteobacteria</taxon>
        <taxon>Rhodobacterales</taxon>
        <taxon>Paracoccaceae</taxon>
        <taxon>Aquimixticola</taxon>
    </lineage>
</organism>
<evidence type="ECO:0000313" key="3">
    <source>
        <dbReference type="Proteomes" id="UP000193862"/>
    </source>
</evidence>
<dbReference type="InterPro" id="IPR010710">
    <property type="entry name" value="DUF1289"/>
</dbReference>